<comment type="pathway">
    <text evidence="1">Amine and polyamine biosynthesis; creatine biosynthesis; creatine from L-arginine and glycine: step 1/2.</text>
</comment>
<evidence type="ECO:0000256" key="4">
    <source>
        <dbReference type="ARBA" id="ARBA00016069"/>
    </source>
</evidence>
<sequence length="484" mass="54975">MPDNVDLPAVNAWTQFGRLLKVVVGRADPTSCHLPVEPACQSEINDPYLAEQIPWPGGQVKHRKSTKLAEAQLQNFCHILESETVQVKSVREAAECGRLVEKRRTEALRSNTKENDARVFQKGRTRTLRTKSMDWSKPVAGPEWSSPSQYCATCPRDTMITLGNTILEATMSKRSRYFEHLACREICLDLWRQDPLRIKFWSAPKPSMSDEMYNPGFWAKTDEERFQSMRSYEFCVNEKEPIFDAADITRVGKDIFVQKSMTTNDSGIMWLKSHFPELRVHALHFPYDLYPSHIDCTFVPLRPPGKDREDGLVLINPERPPLRAELELWSQNGWKMLNAPMPATLDRPAFSQSSYWLSMNLLSLSPSTLVIEEAELPLYNLLSENGFDVITVPMRGMYEFGGAIHCCTWDLQRDDACTDYFPDQMAAQEHLHFPTFTDIDVIDVSSSNKGFLLNPTADQKGVGSYANQIADGNGAPAKKQKLQT</sequence>
<dbReference type="EC" id="2.1.4.1" evidence="3"/>
<organism evidence="9 10">
    <name type="scientific">Effrenium voratum</name>
    <dbReference type="NCBI Taxonomy" id="2562239"/>
    <lineage>
        <taxon>Eukaryota</taxon>
        <taxon>Sar</taxon>
        <taxon>Alveolata</taxon>
        <taxon>Dinophyceae</taxon>
        <taxon>Suessiales</taxon>
        <taxon>Symbiodiniaceae</taxon>
        <taxon>Effrenium</taxon>
    </lineage>
</organism>
<feature type="active site" evidence="8">
    <location>
        <position position="244"/>
    </location>
</feature>
<dbReference type="GO" id="GO:0006601">
    <property type="term" value="P:creatine biosynthetic process"/>
    <property type="evidence" value="ECO:0007669"/>
    <property type="project" value="TreeGrafter"/>
</dbReference>
<accession>A0AA36HK50</accession>
<evidence type="ECO:0000256" key="3">
    <source>
        <dbReference type="ARBA" id="ARBA00012351"/>
    </source>
</evidence>
<reference evidence="9" key="1">
    <citation type="submission" date="2023-08" db="EMBL/GenBank/DDBJ databases">
        <authorList>
            <person name="Chen Y."/>
            <person name="Shah S."/>
            <person name="Dougan E. K."/>
            <person name="Thang M."/>
            <person name="Chan C."/>
        </authorList>
    </citation>
    <scope>NUCLEOTIDE SEQUENCE</scope>
</reference>
<evidence type="ECO:0000256" key="2">
    <source>
        <dbReference type="ARBA" id="ARBA00006943"/>
    </source>
</evidence>
<dbReference type="InterPro" id="IPR033195">
    <property type="entry name" value="AmidinoTrfase"/>
</dbReference>
<evidence type="ECO:0000256" key="7">
    <source>
        <dbReference type="ARBA" id="ARBA00033346"/>
    </source>
</evidence>
<proteinExistence type="inferred from homology"/>
<evidence type="ECO:0000256" key="5">
    <source>
        <dbReference type="ARBA" id="ARBA00022679"/>
    </source>
</evidence>
<evidence type="ECO:0000256" key="6">
    <source>
        <dbReference type="ARBA" id="ARBA00031403"/>
    </source>
</evidence>
<comment type="caution">
    <text evidence="9">The sequence shown here is derived from an EMBL/GenBank/DDBJ whole genome shotgun (WGS) entry which is preliminary data.</text>
</comment>
<dbReference type="PANTHER" id="PTHR10488">
    <property type="entry name" value="GLYCINE AMIDINOTRANSFERASE, MITOCHONDRIAL"/>
    <property type="match status" value="1"/>
</dbReference>
<dbReference type="GO" id="GO:0005758">
    <property type="term" value="C:mitochondrial intermembrane space"/>
    <property type="evidence" value="ECO:0007669"/>
    <property type="project" value="TreeGrafter"/>
</dbReference>
<comment type="similarity">
    <text evidence="2">Belongs to the amidinotransferase family.</text>
</comment>
<dbReference type="Proteomes" id="UP001178507">
    <property type="component" value="Unassembled WGS sequence"/>
</dbReference>
<dbReference type="EMBL" id="CAUJNA010000031">
    <property type="protein sequence ID" value="CAJ1370670.1"/>
    <property type="molecule type" value="Genomic_DNA"/>
</dbReference>
<protein>
    <recommendedName>
        <fullName evidence="4">Glycine amidinotransferase, mitochondrial</fullName>
        <ecNumber evidence="3">2.1.4.1</ecNumber>
    </recommendedName>
    <alternativeName>
        <fullName evidence="6">L-arginine:glycine amidinotransferase</fullName>
    </alternativeName>
    <alternativeName>
        <fullName evidence="7">Transamidinase</fullName>
    </alternativeName>
</protein>
<name>A0AA36HK50_9DINO</name>
<keyword evidence="5" id="KW-0808">Transferase</keyword>
<dbReference type="PANTHER" id="PTHR10488:SF1">
    <property type="entry name" value="GLYCINE AMIDINOTRANSFERASE, MITOCHONDRIAL"/>
    <property type="match status" value="1"/>
</dbReference>
<feature type="active site" evidence="8">
    <location>
        <position position="293"/>
    </location>
</feature>
<evidence type="ECO:0000313" key="10">
    <source>
        <dbReference type="Proteomes" id="UP001178507"/>
    </source>
</evidence>
<feature type="active site" description="Amidino-cysteine intermediate" evidence="8">
    <location>
        <position position="406"/>
    </location>
</feature>
<gene>
    <name evidence="9" type="ORF">EVOR1521_LOCUS1181</name>
</gene>
<dbReference type="SUPFAM" id="SSF55909">
    <property type="entry name" value="Pentein"/>
    <property type="match status" value="1"/>
</dbReference>
<dbReference type="AlphaFoldDB" id="A0AA36HK50"/>
<evidence type="ECO:0000256" key="1">
    <source>
        <dbReference type="ARBA" id="ARBA00004858"/>
    </source>
</evidence>
<keyword evidence="10" id="KW-1185">Reference proteome</keyword>
<evidence type="ECO:0000313" key="9">
    <source>
        <dbReference type="EMBL" id="CAJ1370670.1"/>
    </source>
</evidence>
<dbReference type="Gene3D" id="3.75.10.10">
    <property type="entry name" value="L-arginine/glycine Amidinotransferase, Chain A"/>
    <property type="match status" value="1"/>
</dbReference>
<evidence type="ECO:0000256" key="8">
    <source>
        <dbReference type="PIRSR" id="PIRSR633195-1"/>
    </source>
</evidence>
<dbReference type="GO" id="GO:0015068">
    <property type="term" value="F:glycine amidinotransferase activity"/>
    <property type="evidence" value="ECO:0007669"/>
    <property type="project" value="UniProtKB-EC"/>
</dbReference>